<accession>A0A4R4ACS1</accession>
<proteinExistence type="predicted"/>
<evidence type="ECO:0000313" key="1">
    <source>
        <dbReference type="EMBL" id="TCW36837.1"/>
    </source>
</evidence>
<dbReference type="RefSeq" id="WP_123139570.1">
    <property type="nucleotide sequence ID" value="NZ_NRRH01000014.1"/>
</dbReference>
<evidence type="ECO:0000313" key="2">
    <source>
        <dbReference type="Proteomes" id="UP000295247"/>
    </source>
</evidence>
<dbReference type="InterPro" id="IPR021732">
    <property type="entry name" value="DUF3301"/>
</dbReference>
<dbReference type="Proteomes" id="UP000295247">
    <property type="component" value="Unassembled WGS sequence"/>
</dbReference>
<comment type="caution">
    <text evidence="1">The sequence shown here is derived from an EMBL/GenBank/DDBJ whole genome shotgun (WGS) entry which is preliminary data.</text>
</comment>
<organism evidence="1 2">
    <name type="scientific">Marichromatium gracile</name>
    <name type="common">Chromatium gracile</name>
    <dbReference type="NCBI Taxonomy" id="1048"/>
    <lineage>
        <taxon>Bacteria</taxon>
        <taxon>Pseudomonadati</taxon>
        <taxon>Pseudomonadota</taxon>
        <taxon>Gammaproteobacteria</taxon>
        <taxon>Chromatiales</taxon>
        <taxon>Chromatiaceae</taxon>
        <taxon>Marichromatium</taxon>
    </lineage>
</organism>
<reference evidence="1 2" key="1">
    <citation type="submission" date="2019-03" db="EMBL/GenBank/DDBJ databases">
        <title>Genomic Encyclopedia of Type Strains, Phase IV (KMG-IV): sequencing the most valuable type-strain genomes for metagenomic binning, comparative biology and taxonomic classification.</title>
        <authorList>
            <person name="Goeker M."/>
        </authorList>
    </citation>
    <scope>NUCLEOTIDE SEQUENCE [LARGE SCALE GENOMIC DNA]</scope>
    <source>
        <strain evidence="1 2">DSM 203</strain>
    </source>
</reference>
<protein>
    <submittedName>
        <fullName evidence="1">Uncharacterized protein DUF3301</fullName>
    </submittedName>
</protein>
<dbReference type="Pfam" id="PF11743">
    <property type="entry name" value="DUF3301"/>
    <property type="match status" value="1"/>
</dbReference>
<dbReference type="AlphaFoldDB" id="A0A4R4ACS1"/>
<dbReference type="EMBL" id="SMDC01000003">
    <property type="protein sequence ID" value="TCW36837.1"/>
    <property type="molecule type" value="Genomic_DNA"/>
</dbReference>
<sequence>MSEELLAILLLAALAGLWADGLRARERALVLCDRGCAQRDLQLLDQTVALRRIGLSWGAGGVRLRRVYRFEFSEEGTGRRSGYLVLRGIALEELSFGLPARSEDA</sequence>
<name>A0A4R4ACS1_MARGR</name>
<gene>
    <name evidence="1" type="ORF">EDC29_10329</name>
</gene>